<dbReference type="AlphaFoldDB" id="A0A0F6TBA8"/>
<dbReference type="EMBL" id="CP011311">
    <property type="protein sequence ID" value="AKE39719.1"/>
    <property type="molecule type" value="Genomic_DNA"/>
</dbReference>
<comment type="similarity">
    <text evidence="1 3">Belongs to the aldehyde dehydrogenase family.</text>
</comment>
<protein>
    <submittedName>
        <fullName evidence="4">NAD-dependent aldehyde dehydrogenase</fullName>
        <ecNumber evidence="4">1.2.1.79</ecNumber>
    </submittedName>
</protein>
<evidence type="ECO:0000256" key="1">
    <source>
        <dbReference type="ARBA" id="ARBA00009986"/>
    </source>
</evidence>
<sequence length="522" mass="56760">MGRYKVTQTLDLRSASGIYVSWGGMTTTINEPQHDVTNPVTGEVIDSVRIYDEADTVAAIERARSAQKQWAETSMKERRKIMLRYHDLVLEKQAEVLDQLQAETGKNRASAFAEVLDSALASRHYGYGAKELLKTKRVRGAFPLVTKTEVERDPIGVVGIISPWNYPLALSIADAIPALMAGNAVVLKPDLQTPLTPLLGAELMYEAGLPREVLQILPGKGTEVGQGIVKNADYVMFTGSTETGKKLAAQAAERLVGFSGELGGKNPLIITHDAKPSDIVDSVREACFANSGQLCISIERMYVHRDVADQFIPAFRSAVEAMQIAGDNDWQTDMGSLISPEHMNKVDELVQDAVAKGAKVLTGGKPLPELGPAFYAPTVLSDVPEDADFYRQEAFGPVVFIEVVDSDEEAVRRANDTEYGLNASVFGKESTARKLASQLEAGTVNINEGWAAGWSSFDAPMGGWKQSGMGRRHGEQGLLKYTEPRTVAAQRVIPLSRPFLDDGAQWAGLLTLALKSARDLLR</sequence>
<evidence type="ECO:0000256" key="2">
    <source>
        <dbReference type="ARBA" id="ARBA00023002"/>
    </source>
</evidence>
<proteinExistence type="inferred from homology"/>
<evidence type="ECO:0000313" key="5">
    <source>
        <dbReference type="Proteomes" id="UP000033566"/>
    </source>
</evidence>
<dbReference type="Proteomes" id="UP000033566">
    <property type="component" value="Chromosome"/>
</dbReference>
<dbReference type="InterPro" id="IPR016161">
    <property type="entry name" value="Ald_DH/histidinol_DH"/>
</dbReference>
<dbReference type="SUPFAM" id="SSF53720">
    <property type="entry name" value="ALDH-like"/>
    <property type="match status" value="1"/>
</dbReference>
<reference evidence="4 5" key="1">
    <citation type="journal article" date="2015" name="Genome Announc.">
        <title>Complete Genome Sequence of Corynebacterium camporealensis DSM 44610, Isolated from the Milk of a Manchega Sheep with Subclinical Mastitis.</title>
        <authorList>
            <person name="Ruckert C."/>
            <person name="Albersmeier A."/>
            <person name="Winkler A."/>
            <person name="Tauch A."/>
        </authorList>
    </citation>
    <scope>NUCLEOTIDE SEQUENCE [LARGE SCALE GENOMIC DNA]</scope>
    <source>
        <strain evidence="4 5">DSM 44610</strain>
    </source>
</reference>
<dbReference type="FunFam" id="3.40.309.10:FF:000009">
    <property type="entry name" value="Aldehyde dehydrogenase A"/>
    <property type="match status" value="1"/>
</dbReference>
<dbReference type="PATRIC" id="fig|161896.4.peg.1734"/>
<dbReference type="EC" id="1.2.1.79" evidence="4"/>
<dbReference type="InterPro" id="IPR029510">
    <property type="entry name" value="Ald_DH_CS_GLU"/>
</dbReference>
<gene>
    <name evidence="4" type="primary">gabD2</name>
    <name evidence="4" type="ORF">UL81_08845</name>
</gene>
<accession>A0A0F6TBA8</accession>
<evidence type="ECO:0000256" key="3">
    <source>
        <dbReference type="RuleBase" id="RU003345"/>
    </source>
</evidence>
<evidence type="ECO:0000313" key="4">
    <source>
        <dbReference type="EMBL" id="AKE39719.1"/>
    </source>
</evidence>
<dbReference type="GO" id="GO:0036243">
    <property type="term" value="F:succinate-semialdehyde dehydrogenase (NADP+) activity"/>
    <property type="evidence" value="ECO:0007669"/>
    <property type="project" value="UniProtKB-EC"/>
</dbReference>
<dbReference type="PANTHER" id="PTHR11699">
    <property type="entry name" value="ALDEHYDE DEHYDROGENASE-RELATED"/>
    <property type="match status" value="1"/>
</dbReference>
<dbReference type="InterPro" id="IPR015590">
    <property type="entry name" value="Aldehyde_DH_dom"/>
</dbReference>
<dbReference type="STRING" id="161896.UL81_08845"/>
<dbReference type="KEGG" id="ccj:UL81_08845"/>
<dbReference type="NCBIfam" id="NF006916">
    <property type="entry name" value="PRK09407.1"/>
    <property type="match status" value="1"/>
</dbReference>
<organism evidence="4 5">
    <name type="scientific">Corynebacterium camporealensis</name>
    <dbReference type="NCBI Taxonomy" id="161896"/>
    <lineage>
        <taxon>Bacteria</taxon>
        <taxon>Bacillati</taxon>
        <taxon>Actinomycetota</taxon>
        <taxon>Actinomycetes</taxon>
        <taxon>Mycobacteriales</taxon>
        <taxon>Corynebacteriaceae</taxon>
        <taxon>Corynebacterium</taxon>
    </lineage>
</organism>
<dbReference type="HOGENOM" id="CLU_005391_1_0_11"/>
<dbReference type="InterPro" id="IPR016162">
    <property type="entry name" value="Ald_DH_N"/>
</dbReference>
<dbReference type="Pfam" id="PF00171">
    <property type="entry name" value="Aldedh"/>
    <property type="match status" value="1"/>
</dbReference>
<dbReference type="Gene3D" id="3.40.309.10">
    <property type="entry name" value="Aldehyde Dehydrogenase, Chain A, domain 2"/>
    <property type="match status" value="1"/>
</dbReference>
<dbReference type="InterPro" id="IPR016163">
    <property type="entry name" value="Ald_DH_C"/>
</dbReference>
<keyword evidence="5" id="KW-1185">Reference proteome</keyword>
<name>A0A0F6TBA8_9CORY</name>
<dbReference type="Gene3D" id="3.40.605.10">
    <property type="entry name" value="Aldehyde Dehydrogenase, Chain A, domain 1"/>
    <property type="match status" value="1"/>
</dbReference>
<keyword evidence="2 3" id="KW-0560">Oxidoreductase</keyword>
<dbReference type="PROSITE" id="PS00687">
    <property type="entry name" value="ALDEHYDE_DEHYDR_GLU"/>
    <property type="match status" value="1"/>
</dbReference>